<dbReference type="Proteomes" id="UP000004465">
    <property type="component" value="Unassembled WGS sequence"/>
</dbReference>
<dbReference type="SUPFAM" id="SSF46689">
    <property type="entry name" value="Homeodomain-like"/>
    <property type="match status" value="1"/>
</dbReference>
<dbReference type="RefSeq" id="WP_006908196.1">
    <property type="nucleotide sequence ID" value="NZ_JH932292.1"/>
</dbReference>
<dbReference type="PANTHER" id="PTHR33795">
    <property type="entry name" value="INSERTION ELEMENT IS150 PROTEIN INSJ"/>
    <property type="match status" value="1"/>
</dbReference>
<dbReference type="HOGENOM" id="CLU_027402_17_0_9"/>
<organism evidence="3 4">
    <name type="scientific">Facklamia hominis CCUG 36813</name>
    <dbReference type="NCBI Taxonomy" id="883111"/>
    <lineage>
        <taxon>Bacteria</taxon>
        <taxon>Bacillati</taxon>
        <taxon>Bacillota</taxon>
        <taxon>Bacilli</taxon>
        <taxon>Lactobacillales</taxon>
        <taxon>Aerococcaceae</taxon>
        <taxon>Facklamia</taxon>
    </lineage>
</organism>
<gene>
    <name evidence="3" type="ORF">HMPREF9706_00875</name>
</gene>
<evidence type="ECO:0000313" key="4">
    <source>
        <dbReference type="Proteomes" id="UP000004465"/>
    </source>
</evidence>
<dbReference type="PANTHER" id="PTHR33795:SF1">
    <property type="entry name" value="INSERTION ELEMENT IS150 PROTEIN INSJ"/>
    <property type="match status" value="1"/>
</dbReference>
<comment type="caution">
    <text evidence="3">The sequence shown here is derived from an EMBL/GenBank/DDBJ whole genome shotgun (WGS) entry which is preliminary data.</text>
</comment>
<dbReference type="InterPro" id="IPR009057">
    <property type="entry name" value="Homeodomain-like_sf"/>
</dbReference>
<dbReference type="STRING" id="883111.HMPREF9706_00875"/>
<feature type="domain" description="Insertion element IS150 protein InsJ-like helix-turn-helix" evidence="2">
    <location>
        <begin position="8"/>
        <end position="53"/>
    </location>
</feature>
<dbReference type="PATRIC" id="fig|883111.3.peg.875"/>
<dbReference type="Pfam" id="PF13518">
    <property type="entry name" value="HTH_28"/>
    <property type="match status" value="1"/>
</dbReference>
<dbReference type="InterPro" id="IPR036388">
    <property type="entry name" value="WH-like_DNA-bd_sf"/>
</dbReference>
<dbReference type="SUPFAM" id="SSF48295">
    <property type="entry name" value="TrpR-like"/>
    <property type="match status" value="1"/>
</dbReference>
<dbReference type="InterPro" id="IPR055247">
    <property type="entry name" value="InsJ-like_HTH"/>
</dbReference>
<sequence length="135" mass="16112">MAKYSYEFKRKIVEEYLEGAGSYKYLAKKYQVKSNSTLHKWVNAYQILSEEELLRCRQKKVYPVEFKLEVVQPYLTSEKSYQSLTNQYGINHPYLLTRWVIDFRKYVIDGLLPKQQGRPSKMSKKENKDIAISIR</sequence>
<evidence type="ECO:0000313" key="3">
    <source>
        <dbReference type="EMBL" id="EKB54685.1"/>
    </source>
</evidence>
<dbReference type="InterPro" id="IPR052057">
    <property type="entry name" value="IS150/IS1296_orfA-like"/>
</dbReference>
<protein>
    <recommendedName>
        <fullName evidence="2">Insertion element IS150 protein InsJ-like helix-turn-helix domain-containing protein</fullName>
    </recommendedName>
</protein>
<reference evidence="3 4" key="1">
    <citation type="submission" date="2012-07" db="EMBL/GenBank/DDBJ databases">
        <title>The Genome Sequence of Facklamia hominis CCUG 36813.</title>
        <authorList>
            <consortium name="The Broad Institute Genome Sequencing Platform"/>
            <person name="Earl A."/>
            <person name="Ward D."/>
            <person name="Feldgarden M."/>
            <person name="Gevers D."/>
            <person name="Huys G."/>
            <person name="Walker B."/>
            <person name="Young S.K."/>
            <person name="Zeng Q."/>
            <person name="Gargeya S."/>
            <person name="Fitzgerald M."/>
            <person name="Haas B."/>
            <person name="Abouelleil A."/>
            <person name="Alvarado L."/>
            <person name="Arachchi H.M."/>
            <person name="Berlin A.M."/>
            <person name="Chapman S.B."/>
            <person name="Goldberg J."/>
            <person name="Griggs A."/>
            <person name="Gujja S."/>
            <person name="Hansen M."/>
            <person name="Howarth C."/>
            <person name="Imamovic A."/>
            <person name="Larimer J."/>
            <person name="McCowen C."/>
            <person name="Montmayeur A."/>
            <person name="Murphy C."/>
            <person name="Neiman D."/>
            <person name="Pearson M."/>
            <person name="Priest M."/>
            <person name="Roberts A."/>
            <person name="Saif S."/>
            <person name="Shea T."/>
            <person name="Sisk P."/>
            <person name="Sykes S."/>
            <person name="Wortman J."/>
            <person name="Nusbaum C."/>
            <person name="Birren B."/>
        </authorList>
    </citation>
    <scope>NUCLEOTIDE SEQUENCE [LARGE SCALE GENOMIC DNA]</scope>
    <source>
        <strain evidence="3 4">CCUG 36813</strain>
    </source>
</reference>
<accession>K1LDL3</accession>
<dbReference type="Gene3D" id="1.10.10.10">
    <property type="entry name" value="Winged helix-like DNA-binding domain superfamily/Winged helix DNA-binding domain"/>
    <property type="match status" value="1"/>
</dbReference>
<evidence type="ECO:0000259" key="2">
    <source>
        <dbReference type="Pfam" id="PF13518"/>
    </source>
</evidence>
<evidence type="ECO:0000256" key="1">
    <source>
        <dbReference type="ARBA" id="ARBA00038232"/>
    </source>
</evidence>
<dbReference type="EMBL" id="AGZD01000007">
    <property type="protein sequence ID" value="EKB54685.1"/>
    <property type="molecule type" value="Genomic_DNA"/>
</dbReference>
<comment type="similarity">
    <text evidence="1">Belongs to the IS150/IS1296 orfA family.</text>
</comment>
<dbReference type="InterPro" id="IPR010921">
    <property type="entry name" value="Trp_repressor/repl_initiator"/>
</dbReference>
<dbReference type="AlphaFoldDB" id="K1LDL3"/>
<name>K1LDL3_9LACT</name>
<proteinExistence type="inferred from homology"/>
<keyword evidence="4" id="KW-1185">Reference proteome</keyword>
<dbReference type="GO" id="GO:0043565">
    <property type="term" value="F:sequence-specific DNA binding"/>
    <property type="evidence" value="ECO:0007669"/>
    <property type="project" value="InterPro"/>
</dbReference>